<dbReference type="GeneID" id="35597559"/>
<evidence type="ECO:0000256" key="1">
    <source>
        <dbReference type="SAM" id="MobiDB-lite"/>
    </source>
</evidence>
<reference evidence="2 3" key="1">
    <citation type="submission" date="2016-03" db="EMBL/GenBank/DDBJ databases">
        <authorList>
            <person name="Ploux O."/>
        </authorList>
    </citation>
    <scope>NUCLEOTIDE SEQUENCE [LARGE SCALE GENOMIC DNA]</scope>
    <source>
        <strain evidence="2 3">URUG2</strain>
    </source>
</reference>
<feature type="region of interest" description="Disordered" evidence="1">
    <location>
        <begin position="90"/>
        <end position="110"/>
    </location>
</feature>
<keyword evidence="3" id="KW-1185">Reference proteome</keyword>
<name>A0A2D3UZ47_9PEZI</name>
<organism evidence="2 3">
    <name type="scientific">Ramularia collo-cygni</name>
    <dbReference type="NCBI Taxonomy" id="112498"/>
    <lineage>
        <taxon>Eukaryota</taxon>
        <taxon>Fungi</taxon>
        <taxon>Dikarya</taxon>
        <taxon>Ascomycota</taxon>
        <taxon>Pezizomycotina</taxon>
        <taxon>Dothideomycetes</taxon>
        <taxon>Dothideomycetidae</taxon>
        <taxon>Mycosphaerellales</taxon>
        <taxon>Mycosphaerellaceae</taxon>
        <taxon>Ramularia</taxon>
    </lineage>
</organism>
<protein>
    <submittedName>
        <fullName evidence="2">Uncharacterized protein</fullName>
    </submittedName>
</protein>
<proteinExistence type="predicted"/>
<dbReference type="RefSeq" id="XP_023623389.1">
    <property type="nucleotide sequence ID" value="XM_023767621.1"/>
</dbReference>
<dbReference type="EMBL" id="FJUY01000002">
    <property type="protein sequence ID" value="CZT16496.1"/>
    <property type="molecule type" value="Genomic_DNA"/>
</dbReference>
<evidence type="ECO:0000313" key="3">
    <source>
        <dbReference type="Proteomes" id="UP000225277"/>
    </source>
</evidence>
<dbReference type="AlphaFoldDB" id="A0A2D3UZ47"/>
<accession>A0A2D3UZ47</accession>
<evidence type="ECO:0000313" key="2">
    <source>
        <dbReference type="EMBL" id="CZT16496.1"/>
    </source>
</evidence>
<feature type="region of interest" description="Disordered" evidence="1">
    <location>
        <begin position="1"/>
        <end position="25"/>
    </location>
</feature>
<gene>
    <name evidence="2" type="ORF">RCC_02339</name>
</gene>
<dbReference type="Proteomes" id="UP000225277">
    <property type="component" value="Unassembled WGS sequence"/>
</dbReference>
<sequence>MAFGSPVRCSETKISPRNTHPPVLTRQERSFEAFDNYDESLSPSGSSALAQGLVYEDSCTVVLQNVLGYESLYKEIRIIKHQLANPDQAMLSMSDGRDPRLALTHQMQPQ</sequence>